<sequence length="314" mass="35578">MAAYYTFEDYSGSSTDAAKTDNPYHDLIESCNNDPSRIQVRYSSHRTNRNTQQKQKLLSSDFQGVTPDQILSKLEDPIAYPGFKDHRHCLVFWARPTQAVKNLIQLVQKELQDVVPHLWLMKPESLHMTALEITHSLTAPEIEGIVEKVSPHAQEIADFTFSHRAPVVKPCLSFDAQAFALSFLPADGEGGRAKEEDKYTYHHLRRDLFSLVQERTGVKVASRYVIPSAHLTIARFLQTADLETDGKLDHGKVKTMIDKVEEINAWLEREYWPQRGTIKEGGAWIVGEGKGLDYRKGTLWYGSGGETMRLGKGF</sequence>
<gene>
    <name evidence="1" type="ORF">LECACI_7A008333</name>
</gene>
<dbReference type="EMBL" id="CAVMBE010000079">
    <property type="protein sequence ID" value="CAK4033175.1"/>
    <property type="molecule type" value="Genomic_DNA"/>
</dbReference>
<evidence type="ECO:0000313" key="1">
    <source>
        <dbReference type="EMBL" id="CAK4033175.1"/>
    </source>
</evidence>
<reference evidence="1" key="1">
    <citation type="submission" date="2023-11" db="EMBL/GenBank/DDBJ databases">
        <authorList>
            <person name="Alioto T."/>
            <person name="Alioto T."/>
            <person name="Gomez Garrido J."/>
        </authorList>
    </citation>
    <scope>NUCLEOTIDE SEQUENCE</scope>
</reference>
<name>A0AAI9EEJ2_9PEZI</name>
<organism evidence="1 2">
    <name type="scientific">Lecanosticta acicola</name>
    <dbReference type="NCBI Taxonomy" id="111012"/>
    <lineage>
        <taxon>Eukaryota</taxon>
        <taxon>Fungi</taxon>
        <taxon>Dikarya</taxon>
        <taxon>Ascomycota</taxon>
        <taxon>Pezizomycotina</taxon>
        <taxon>Dothideomycetes</taxon>
        <taxon>Dothideomycetidae</taxon>
        <taxon>Mycosphaerellales</taxon>
        <taxon>Mycosphaerellaceae</taxon>
        <taxon>Lecanosticta</taxon>
    </lineage>
</organism>
<accession>A0AAI9EEJ2</accession>
<dbReference type="SUPFAM" id="SSF55144">
    <property type="entry name" value="LigT-like"/>
    <property type="match status" value="1"/>
</dbReference>
<dbReference type="AlphaFoldDB" id="A0AAI9EEJ2"/>
<proteinExistence type="predicted"/>
<comment type="caution">
    <text evidence="1">The sequence shown here is derived from an EMBL/GenBank/DDBJ whole genome shotgun (WGS) entry which is preliminary data.</text>
</comment>
<evidence type="ECO:0008006" key="3">
    <source>
        <dbReference type="Google" id="ProtNLM"/>
    </source>
</evidence>
<dbReference type="Proteomes" id="UP001296104">
    <property type="component" value="Unassembled WGS sequence"/>
</dbReference>
<dbReference type="Gene3D" id="3.90.1140.10">
    <property type="entry name" value="Cyclic phosphodiesterase"/>
    <property type="match status" value="1"/>
</dbReference>
<keyword evidence="2" id="KW-1185">Reference proteome</keyword>
<evidence type="ECO:0000313" key="2">
    <source>
        <dbReference type="Proteomes" id="UP001296104"/>
    </source>
</evidence>
<dbReference type="InterPro" id="IPR009097">
    <property type="entry name" value="Cyclic_Pdiesterase"/>
</dbReference>
<protein>
    <recommendedName>
        <fullName evidence="3">RNA ligase/cyclic nucleotide phosphodiesterase</fullName>
    </recommendedName>
</protein>